<dbReference type="RefSeq" id="WP_146320918.1">
    <property type="nucleotide sequence ID" value="NZ_CP042305.1"/>
</dbReference>
<dbReference type="Gene3D" id="1.10.10.10">
    <property type="entry name" value="Winged helix-like DNA-binding domain superfamily/Winged helix DNA-binding domain"/>
    <property type="match status" value="1"/>
</dbReference>
<organism evidence="2 3">
    <name type="scientific">Humibacter ginsenosidimutans</name>
    <dbReference type="NCBI Taxonomy" id="2599293"/>
    <lineage>
        <taxon>Bacteria</taxon>
        <taxon>Bacillati</taxon>
        <taxon>Actinomycetota</taxon>
        <taxon>Actinomycetes</taxon>
        <taxon>Micrococcales</taxon>
        <taxon>Microbacteriaceae</taxon>
        <taxon>Humibacter</taxon>
    </lineage>
</organism>
<dbReference type="Proteomes" id="UP000320216">
    <property type="component" value="Chromosome"/>
</dbReference>
<accession>A0A5B8M5A0</accession>
<dbReference type="PANTHER" id="PTHR43252">
    <property type="entry name" value="TRANSCRIPTIONAL REGULATOR YQJI"/>
    <property type="match status" value="1"/>
</dbReference>
<dbReference type="AlphaFoldDB" id="A0A5B8M5A0"/>
<gene>
    <name evidence="2" type="ORF">FPZ11_11140</name>
</gene>
<dbReference type="EMBL" id="CP042305">
    <property type="protein sequence ID" value="QDZ15239.1"/>
    <property type="molecule type" value="Genomic_DNA"/>
</dbReference>
<evidence type="ECO:0000259" key="1">
    <source>
        <dbReference type="Pfam" id="PF03551"/>
    </source>
</evidence>
<dbReference type="InterPro" id="IPR036390">
    <property type="entry name" value="WH_DNA-bd_sf"/>
</dbReference>
<sequence length="184" mass="21556">MSSLTPLGIAILGLLIERPMHPYEMFQTFIARSEDRIVKVRPGSLYHTVERLERDGLVRATGTEREGNRPERTTYEITDAGHDRMLERITEMLADWKYEYPEFPLALAEAHNLPRDTVVRLLQKRVLALRGQLELVGRAVDHVEDRHLERKYWLEASYMRVLIEAETTWIEGLVDELKNETIDW</sequence>
<protein>
    <submittedName>
        <fullName evidence="2">PadR family transcriptional regulator</fullName>
    </submittedName>
</protein>
<dbReference type="KEGG" id="huw:FPZ11_11140"/>
<dbReference type="InterPro" id="IPR005149">
    <property type="entry name" value="Tscrpt_reg_PadR_N"/>
</dbReference>
<feature type="domain" description="Transcription regulator PadR N-terminal" evidence="1">
    <location>
        <begin position="11"/>
        <end position="85"/>
    </location>
</feature>
<dbReference type="OrthoDB" id="8443918at2"/>
<dbReference type="SUPFAM" id="SSF46785">
    <property type="entry name" value="Winged helix' DNA-binding domain"/>
    <property type="match status" value="1"/>
</dbReference>
<reference evidence="2 3" key="1">
    <citation type="submission" date="2019-07" db="EMBL/GenBank/DDBJ databases">
        <title>Full genome sequence of Humibacter sp. WJ7-1.</title>
        <authorList>
            <person name="Im W.-T."/>
        </authorList>
    </citation>
    <scope>NUCLEOTIDE SEQUENCE [LARGE SCALE GENOMIC DNA]</scope>
    <source>
        <strain evidence="2 3">WJ7-1</strain>
    </source>
</reference>
<dbReference type="Pfam" id="PF03551">
    <property type="entry name" value="PadR"/>
    <property type="match status" value="1"/>
</dbReference>
<proteinExistence type="predicted"/>
<name>A0A5B8M5A0_9MICO</name>
<dbReference type="InterPro" id="IPR036388">
    <property type="entry name" value="WH-like_DNA-bd_sf"/>
</dbReference>
<dbReference type="PANTHER" id="PTHR43252:SF7">
    <property type="entry name" value="TRANSCRIPTIONAL REGULATOR YQJI"/>
    <property type="match status" value="1"/>
</dbReference>
<evidence type="ECO:0000313" key="3">
    <source>
        <dbReference type="Proteomes" id="UP000320216"/>
    </source>
</evidence>
<keyword evidence="3" id="KW-1185">Reference proteome</keyword>
<evidence type="ECO:0000313" key="2">
    <source>
        <dbReference type="EMBL" id="QDZ15239.1"/>
    </source>
</evidence>